<accession>A0A4D5RBJ4</accession>
<reference evidence="3" key="1">
    <citation type="submission" date="2019-04" db="EMBL/GenBank/DDBJ databases">
        <title>An insight into the mialome of Ixodes scapularis.</title>
        <authorList>
            <person name="Ribeiro J.M."/>
            <person name="Mather T.N."/>
            <person name="Karim S."/>
        </authorList>
    </citation>
    <scope>NUCLEOTIDE SEQUENCE</scope>
</reference>
<evidence type="ECO:0000313" key="3">
    <source>
        <dbReference type="EMBL" id="MOY34289.1"/>
    </source>
</evidence>
<organism evidence="3">
    <name type="scientific">Ixodes scapularis</name>
    <name type="common">Black-legged tick</name>
    <name type="synonym">Deer tick</name>
    <dbReference type="NCBI Taxonomy" id="6945"/>
    <lineage>
        <taxon>Eukaryota</taxon>
        <taxon>Metazoa</taxon>
        <taxon>Ecdysozoa</taxon>
        <taxon>Arthropoda</taxon>
        <taxon>Chelicerata</taxon>
        <taxon>Arachnida</taxon>
        <taxon>Acari</taxon>
        <taxon>Parasitiformes</taxon>
        <taxon>Ixodida</taxon>
        <taxon>Ixodoidea</taxon>
        <taxon>Ixodidae</taxon>
        <taxon>Ixodinae</taxon>
        <taxon>Ixodes</taxon>
    </lineage>
</organism>
<feature type="signal peptide" evidence="2">
    <location>
        <begin position="1"/>
        <end position="25"/>
    </location>
</feature>
<dbReference type="AlphaFoldDB" id="A0A4D5RBJ4"/>
<keyword evidence="2" id="KW-0732">Signal</keyword>
<name>A0A4D5RBJ4_IXOSC</name>
<evidence type="ECO:0000256" key="2">
    <source>
        <dbReference type="SAM" id="SignalP"/>
    </source>
</evidence>
<feature type="region of interest" description="Disordered" evidence="1">
    <location>
        <begin position="59"/>
        <end position="80"/>
    </location>
</feature>
<proteinExistence type="predicted"/>
<dbReference type="EMBL" id="GHJT01000318">
    <property type="protein sequence ID" value="MOY34289.1"/>
    <property type="molecule type" value="Transcribed_RNA"/>
</dbReference>
<evidence type="ECO:0000256" key="1">
    <source>
        <dbReference type="SAM" id="MobiDB-lite"/>
    </source>
</evidence>
<sequence length="80" mass="8578">MTLWSSTYVLASPCLAVGRLTTCWATTFPPTSTCTTQVTTMYCRCVSSTTSLTTALLTRHLSGSSSPRVPGTSSSRHRSQ</sequence>
<protein>
    <submittedName>
        <fullName evidence="3">Putative secreted protein</fullName>
    </submittedName>
</protein>
<feature type="compositionally biased region" description="Low complexity" evidence="1">
    <location>
        <begin position="59"/>
        <end position="74"/>
    </location>
</feature>
<feature type="chain" id="PRO_5020035792" evidence="2">
    <location>
        <begin position="26"/>
        <end position="80"/>
    </location>
</feature>